<name>A0ABN3I3X2_9ACTN</name>
<gene>
    <name evidence="2" type="ORF">GCM10010170_107970</name>
</gene>
<evidence type="ECO:0000259" key="1">
    <source>
        <dbReference type="Pfam" id="PF13460"/>
    </source>
</evidence>
<evidence type="ECO:0000313" key="3">
    <source>
        <dbReference type="Proteomes" id="UP001501444"/>
    </source>
</evidence>
<organism evidence="2 3">
    <name type="scientific">Dactylosporangium salmoneum</name>
    <dbReference type="NCBI Taxonomy" id="53361"/>
    <lineage>
        <taxon>Bacteria</taxon>
        <taxon>Bacillati</taxon>
        <taxon>Actinomycetota</taxon>
        <taxon>Actinomycetes</taxon>
        <taxon>Micromonosporales</taxon>
        <taxon>Micromonosporaceae</taxon>
        <taxon>Dactylosporangium</taxon>
    </lineage>
</organism>
<dbReference type="SUPFAM" id="SSF51735">
    <property type="entry name" value="NAD(P)-binding Rossmann-fold domains"/>
    <property type="match status" value="1"/>
</dbReference>
<dbReference type="PANTHER" id="PTHR43355">
    <property type="entry name" value="FLAVIN REDUCTASE (NADPH)"/>
    <property type="match status" value="1"/>
</dbReference>
<comment type="caution">
    <text evidence="2">The sequence shown here is derived from an EMBL/GenBank/DDBJ whole genome shotgun (WGS) entry which is preliminary data.</text>
</comment>
<dbReference type="InterPro" id="IPR051606">
    <property type="entry name" value="Polyketide_Oxido-like"/>
</dbReference>
<dbReference type="Pfam" id="PF13460">
    <property type="entry name" value="NAD_binding_10"/>
    <property type="match status" value="1"/>
</dbReference>
<dbReference type="Gene3D" id="3.40.50.720">
    <property type="entry name" value="NAD(P)-binding Rossmann-like Domain"/>
    <property type="match status" value="1"/>
</dbReference>
<sequence length="214" mass="21880">MLGAGGRAGRAVVAEAVRRGQPVVAIVREPARHDDLRGPGVTLAAGDALDPESLASAAAGARGLVCAVTPFTAPPASFDGFDAGYYGRVFAAIAATGVARTVVVGLFATLRAPDGGLVLDDPALFPAALRPFARAHADGIERLRATGGTDWLVLSPPPGLSPDAEPTGRYLLAEPVADARRWAQPLAHADLATAVLDELDHPTARCAHLAVYAA</sequence>
<dbReference type="Proteomes" id="UP001501444">
    <property type="component" value="Unassembled WGS sequence"/>
</dbReference>
<protein>
    <recommendedName>
        <fullName evidence="1">NAD(P)-binding domain-containing protein</fullName>
    </recommendedName>
</protein>
<accession>A0ABN3I3X2</accession>
<keyword evidence="3" id="KW-1185">Reference proteome</keyword>
<dbReference type="InterPro" id="IPR036291">
    <property type="entry name" value="NAD(P)-bd_dom_sf"/>
</dbReference>
<proteinExistence type="predicted"/>
<evidence type="ECO:0000313" key="2">
    <source>
        <dbReference type="EMBL" id="GAA2394241.1"/>
    </source>
</evidence>
<dbReference type="InterPro" id="IPR016040">
    <property type="entry name" value="NAD(P)-bd_dom"/>
</dbReference>
<dbReference type="PANTHER" id="PTHR43355:SF2">
    <property type="entry name" value="FLAVIN REDUCTASE (NADPH)"/>
    <property type="match status" value="1"/>
</dbReference>
<feature type="domain" description="NAD(P)-binding" evidence="1">
    <location>
        <begin position="3"/>
        <end position="202"/>
    </location>
</feature>
<dbReference type="EMBL" id="BAAARV010000138">
    <property type="protein sequence ID" value="GAA2394241.1"/>
    <property type="molecule type" value="Genomic_DNA"/>
</dbReference>
<reference evidence="2 3" key="1">
    <citation type="journal article" date="2019" name="Int. J. Syst. Evol. Microbiol.">
        <title>The Global Catalogue of Microorganisms (GCM) 10K type strain sequencing project: providing services to taxonomists for standard genome sequencing and annotation.</title>
        <authorList>
            <consortium name="The Broad Institute Genomics Platform"/>
            <consortium name="The Broad Institute Genome Sequencing Center for Infectious Disease"/>
            <person name="Wu L."/>
            <person name="Ma J."/>
        </authorList>
    </citation>
    <scope>NUCLEOTIDE SEQUENCE [LARGE SCALE GENOMIC DNA]</scope>
    <source>
        <strain evidence="2 3">JCM 3272</strain>
    </source>
</reference>